<dbReference type="HOGENOM" id="CLU_2535261_0_0_7"/>
<keyword evidence="3" id="KW-1185">Reference proteome</keyword>
<gene>
    <name evidence="2" type="ordered locus">A2cp1_1913</name>
</gene>
<dbReference type="EMBL" id="CP001359">
    <property type="protein sequence ID" value="ACL65255.1"/>
    <property type="molecule type" value="Genomic_DNA"/>
</dbReference>
<dbReference type="RefSeq" id="WP_012633170.1">
    <property type="nucleotide sequence ID" value="NC_011891.1"/>
</dbReference>
<name>B8J765_ANAD2</name>
<protein>
    <submittedName>
        <fullName evidence="2">Twin-arginine translocation pathway signal</fullName>
    </submittedName>
</protein>
<dbReference type="KEGG" id="acp:A2cp1_1913"/>
<accession>B8J765</accession>
<dbReference type="Proteomes" id="UP000007089">
    <property type="component" value="Chromosome"/>
</dbReference>
<organism evidence="2 3">
    <name type="scientific">Anaeromyxobacter dehalogenans (strain ATCC BAA-258 / DSM 21875 / 2CP-1)</name>
    <dbReference type="NCBI Taxonomy" id="455488"/>
    <lineage>
        <taxon>Bacteria</taxon>
        <taxon>Pseudomonadati</taxon>
        <taxon>Myxococcota</taxon>
        <taxon>Myxococcia</taxon>
        <taxon>Myxococcales</taxon>
        <taxon>Cystobacterineae</taxon>
        <taxon>Anaeromyxobacteraceae</taxon>
        <taxon>Anaeromyxobacter</taxon>
    </lineage>
</organism>
<evidence type="ECO:0000313" key="2">
    <source>
        <dbReference type="EMBL" id="ACL65255.1"/>
    </source>
</evidence>
<evidence type="ECO:0000256" key="1">
    <source>
        <dbReference type="SAM" id="MobiDB-lite"/>
    </source>
</evidence>
<sequence>MASEGHEHEGSHIEIREREGKPELRIDGRRVAHGRLPNGMYFLDDYAFDWTDDLMELARRYVSHRRRAQQIRARSSASKEGAS</sequence>
<proteinExistence type="predicted"/>
<reference evidence="2" key="1">
    <citation type="submission" date="2009-01" db="EMBL/GenBank/DDBJ databases">
        <title>Complete sequence of Anaeromyxobacter dehalogenans 2CP-1.</title>
        <authorList>
            <consortium name="US DOE Joint Genome Institute"/>
            <person name="Lucas S."/>
            <person name="Copeland A."/>
            <person name="Lapidus A."/>
            <person name="Glavina del Rio T."/>
            <person name="Dalin E."/>
            <person name="Tice H."/>
            <person name="Bruce D."/>
            <person name="Goodwin L."/>
            <person name="Pitluck S."/>
            <person name="Saunders E."/>
            <person name="Brettin T."/>
            <person name="Detter J.C."/>
            <person name="Han C."/>
            <person name="Larimer F."/>
            <person name="Land M."/>
            <person name="Hauser L."/>
            <person name="Kyrpides N."/>
            <person name="Ovchinnikova G."/>
            <person name="Beliaev A.S."/>
            <person name="Richardson P."/>
        </authorList>
    </citation>
    <scope>NUCLEOTIDE SEQUENCE</scope>
    <source>
        <strain evidence="2">2CP-1</strain>
    </source>
</reference>
<dbReference type="AlphaFoldDB" id="B8J765"/>
<evidence type="ECO:0000313" key="3">
    <source>
        <dbReference type="Proteomes" id="UP000007089"/>
    </source>
</evidence>
<feature type="region of interest" description="Disordered" evidence="1">
    <location>
        <begin position="1"/>
        <end position="24"/>
    </location>
</feature>